<dbReference type="PANTHER" id="PTHR30582">
    <property type="entry name" value="L,D-TRANSPEPTIDASE"/>
    <property type="match status" value="1"/>
</dbReference>
<comment type="pathway">
    <text evidence="1">Cell wall biogenesis; peptidoglycan biosynthesis.</text>
</comment>
<feature type="domain" description="L,D-TPase catalytic" evidence="3">
    <location>
        <begin position="124"/>
        <end position="233"/>
    </location>
</feature>
<organism evidence="4 5">
    <name type="scientific">Stakelama flava</name>
    <dbReference type="NCBI Taxonomy" id="2860338"/>
    <lineage>
        <taxon>Bacteria</taxon>
        <taxon>Pseudomonadati</taxon>
        <taxon>Pseudomonadota</taxon>
        <taxon>Alphaproteobacteria</taxon>
        <taxon>Sphingomonadales</taxon>
        <taxon>Sphingomonadaceae</taxon>
        <taxon>Stakelama</taxon>
    </lineage>
</organism>
<dbReference type="EMBL" id="JAHWZX010000004">
    <property type="protein sequence ID" value="MBW4330409.1"/>
    <property type="molecule type" value="Genomic_DNA"/>
</dbReference>
<dbReference type="InterPro" id="IPR005490">
    <property type="entry name" value="LD_TPept_cat_dom"/>
</dbReference>
<dbReference type="PROSITE" id="PS52029">
    <property type="entry name" value="LD_TPASE"/>
    <property type="match status" value="1"/>
</dbReference>
<dbReference type="NCBIfam" id="NF004785">
    <property type="entry name" value="PRK06132.1-2"/>
    <property type="match status" value="1"/>
</dbReference>
<keyword evidence="1" id="KW-0573">Peptidoglycan synthesis</keyword>
<feature type="transmembrane region" description="Helical" evidence="2">
    <location>
        <begin position="45"/>
        <end position="62"/>
    </location>
</feature>
<evidence type="ECO:0000256" key="2">
    <source>
        <dbReference type="SAM" id="Phobius"/>
    </source>
</evidence>
<keyword evidence="2" id="KW-1133">Transmembrane helix</keyword>
<dbReference type="PROSITE" id="PS51257">
    <property type="entry name" value="PROKAR_LIPOPROTEIN"/>
    <property type="match status" value="1"/>
</dbReference>
<feature type="active site" description="Nucleophile" evidence="1">
    <location>
        <position position="209"/>
    </location>
</feature>
<feature type="transmembrane region" description="Helical" evidence="2">
    <location>
        <begin position="7"/>
        <end position="25"/>
    </location>
</feature>
<gene>
    <name evidence="4" type="ORF">KY084_05920</name>
</gene>
<protein>
    <submittedName>
        <fullName evidence="4">L,D-transpeptidase family protein</fullName>
    </submittedName>
</protein>
<keyword evidence="5" id="KW-1185">Reference proteome</keyword>
<accession>A0ABS6XKF4</accession>
<dbReference type="CDD" id="cd16913">
    <property type="entry name" value="YkuD_like"/>
    <property type="match status" value="1"/>
</dbReference>
<proteinExistence type="predicted"/>
<keyword evidence="2" id="KW-0472">Membrane</keyword>
<dbReference type="InterPro" id="IPR050979">
    <property type="entry name" value="LD-transpeptidase"/>
</dbReference>
<reference evidence="4 5" key="1">
    <citation type="submission" date="2021-07" db="EMBL/GenBank/DDBJ databases">
        <title>Stakelama flava sp. nov., a novel endophytic bacterium isolated from branch of Kandelia candel.</title>
        <authorList>
            <person name="Tuo L."/>
        </authorList>
    </citation>
    <scope>NUCLEOTIDE SEQUENCE [LARGE SCALE GENOMIC DNA]</scope>
    <source>
        <strain evidence="4 5">CBK3Z-3</strain>
    </source>
</reference>
<sequence>MDFVPRLCPPYLQVLIAGCGAISAVRSATRLDQGTIRPCESPDRGLSDGFLFILLTIYLARPRKFYRRFALHRALFALLIAVAASMTGLCPAHARAAETLDAASLSLKNGQSRWADGADGSGRIEIVISLPMQRMFVYRDGDLIGATSVSTGRRSKPTPTGDFTILEKQEFHRSNLYSDAPMPYMQRLTWSGIAMHAGYLPGYPASHGCIRMPRAFARRLYDITRTGAHVTVTDQRIPGALPDRLRQPPPVLIAEASDYESARFNMVIRNGVAFAAPGETVFARARPVVQPLP</sequence>
<dbReference type="PANTHER" id="PTHR30582:SF2">
    <property type="entry name" value="L,D-TRANSPEPTIDASE YCIB-RELATED"/>
    <property type="match status" value="1"/>
</dbReference>
<evidence type="ECO:0000313" key="5">
    <source>
        <dbReference type="Proteomes" id="UP001197214"/>
    </source>
</evidence>
<name>A0ABS6XKF4_9SPHN</name>
<evidence type="ECO:0000256" key="1">
    <source>
        <dbReference type="PROSITE-ProRule" id="PRU01373"/>
    </source>
</evidence>
<evidence type="ECO:0000313" key="4">
    <source>
        <dbReference type="EMBL" id="MBW4330409.1"/>
    </source>
</evidence>
<feature type="active site" description="Proton donor/acceptor" evidence="1">
    <location>
        <position position="196"/>
    </location>
</feature>
<evidence type="ECO:0000259" key="3">
    <source>
        <dbReference type="PROSITE" id="PS52029"/>
    </source>
</evidence>
<keyword evidence="1" id="KW-0961">Cell wall biogenesis/degradation</keyword>
<dbReference type="Proteomes" id="UP001197214">
    <property type="component" value="Unassembled WGS sequence"/>
</dbReference>
<feature type="transmembrane region" description="Helical" evidence="2">
    <location>
        <begin position="74"/>
        <end position="94"/>
    </location>
</feature>
<dbReference type="Pfam" id="PF03734">
    <property type="entry name" value="YkuD"/>
    <property type="match status" value="1"/>
</dbReference>
<keyword evidence="2" id="KW-0812">Transmembrane</keyword>
<keyword evidence="1" id="KW-0133">Cell shape</keyword>
<comment type="caution">
    <text evidence="4">The sequence shown here is derived from an EMBL/GenBank/DDBJ whole genome shotgun (WGS) entry which is preliminary data.</text>
</comment>